<evidence type="ECO:0000313" key="4">
    <source>
        <dbReference type="EMBL" id="KAJ1984518.1"/>
    </source>
</evidence>
<keyword evidence="2" id="KW-0479">Metal-binding</keyword>
<comment type="similarity">
    <text evidence="1">Belongs to the UPF0587 family.</text>
</comment>
<reference evidence="4" key="1">
    <citation type="submission" date="2022-07" db="EMBL/GenBank/DDBJ databases">
        <title>Phylogenomic reconstructions and comparative analyses of Kickxellomycotina fungi.</title>
        <authorList>
            <person name="Reynolds N.K."/>
            <person name="Stajich J.E."/>
            <person name="Barry K."/>
            <person name="Grigoriev I.V."/>
            <person name="Crous P."/>
            <person name="Smith M.E."/>
        </authorList>
    </citation>
    <scope>NUCLEOTIDE SEQUENCE</scope>
    <source>
        <strain evidence="4">RSA 567</strain>
    </source>
</reference>
<evidence type="ECO:0000256" key="3">
    <source>
        <dbReference type="ARBA" id="ARBA00022833"/>
    </source>
</evidence>
<evidence type="ECO:0000256" key="1">
    <source>
        <dbReference type="ARBA" id="ARBA00007818"/>
    </source>
</evidence>
<dbReference type="OrthoDB" id="10248838at2759"/>
<keyword evidence="3" id="KW-0862">Zinc</keyword>
<dbReference type="SUPFAM" id="SSF141678">
    <property type="entry name" value="MAL13P1.257-like"/>
    <property type="match status" value="1"/>
</dbReference>
<gene>
    <name evidence="4" type="ORF">H4R34_000604</name>
</gene>
<evidence type="ECO:0008006" key="6">
    <source>
        <dbReference type="Google" id="ProtNLM"/>
    </source>
</evidence>
<evidence type="ECO:0000313" key="5">
    <source>
        <dbReference type="Proteomes" id="UP001151582"/>
    </source>
</evidence>
<keyword evidence="5" id="KW-1185">Reference proteome</keyword>
<name>A0A9W8BA27_9FUNG</name>
<dbReference type="EMBL" id="JANBQB010000017">
    <property type="protein sequence ID" value="KAJ1984518.1"/>
    <property type="molecule type" value="Genomic_DNA"/>
</dbReference>
<accession>A0A9W8BA27</accession>
<comment type="caution">
    <text evidence="4">The sequence shown here is derived from an EMBL/GenBank/DDBJ whole genome shotgun (WGS) entry which is preliminary data.</text>
</comment>
<organism evidence="4 5">
    <name type="scientific">Dimargaris verticillata</name>
    <dbReference type="NCBI Taxonomy" id="2761393"/>
    <lineage>
        <taxon>Eukaryota</taxon>
        <taxon>Fungi</taxon>
        <taxon>Fungi incertae sedis</taxon>
        <taxon>Zoopagomycota</taxon>
        <taxon>Kickxellomycotina</taxon>
        <taxon>Dimargaritomycetes</taxon>
        <taxon>Dimargaritales</taxon>
        <taxon>Dimargaritaceae</taxon>
        <taxon>Dimargaris</taxon>
    </lineage>
</organism>
<dbReference type="Pfam" id="PF05907">
    <property type="entry name" value="CXXC_Zn-b_euk"/>
    <property type="match status" value="1"/>
</dbReference>
<protein>
    <recommendedName>
        <fullName evidence="6">DUF866-domain-containing protein</fullName>
    </recommendedName>
</protein>
<dbReference type="Proteomes" id="UP001151582">
    <property type="component" value="Unassembled WGS sequence"/>
</dbReference>
<evidence type="ECO:0000256" key="2">
    <source>
        <dbReference type="ARBA" id="ARBA00022723"/>
    </source>
</evidence>
<sequence length="160" mass="17707">MGKIALAMKAELVNVTGLQPADASHDFHFKIKCTSCQEVSDNFVTINREDTSPISGSRGEANLVMRCKFCKREGSASFDPPQVIPYNAEHNGQFSRIAVFECRGLEPVEFEARDGWKAVGAESGQVFDDIDLTDGDWADYDEKAGNEVSVMDLEFQFSRA</sequence>
<dbReference type="PANTHER" id="PTHR12857">
    <property type="entry name" value="CXXC MOTIF CONTAINING ZINC BINDING PROTEIN"/>
    <property type="match status" value="1"/>
</dbReference>
<dbReference type="PANTHER" id="PTHR12857:SF0">
    <property type="entry name" value="CXXC MOTIF CONTAINING ZINC BINDING PROTEIN"/>
    <property type="match status" value="1"/>
</dbReference>
<proteinExistence type="inferred from homology"/>
<dbReference type="InterPro" id="IPR008584">
    <property type="entry name" value="CXXC_Zn-binding_euk"/>
</dbReference>
<dbReference type="GO" id="GO:0008270">
    <property type="term" value="F:zinc ion binding"/>
    <property type="evidence" value="ECO:0007669"/>
    <property type="project" value="TreeGrafter"/>
</dbReference>
<dbReference type="AlphaFoldDB" id="A0A9W8BA27"/>